<comment type="similarity">
    <text evidence="2">Belongs to the pleiotrophin family.</text>
</comment>
<dbReference type="GO" id="GO:0005576">
    <property type="term" value="C:extracellular region"/>
    <property type="evidence" value="ECO:0007669"/>
    <property type="project" value="UniProtKB-SubCell"/>
</dbReference>
<reference evidence="10" key="1">
    <citation type="submission" date="2014-01" db="EMBL/GenBank/DDBJ databases">
        <title>The Genome Sequence of Anopheles melas CM1001059_A (V2).</title>
        <authorList>
            <consortium name="The Broad Institute Genomics Platform"/>
            <person name="Neafsey D.E."/>
            <person name="Besansky N."/>
            <person name="Howell P."/>
            <person name="Walton C."/>
            <person name="Young S.K."/>
            <person name="Zeng Q."/>
            <person name="Gargeya S."/>
            <person name="Fitzgerald M."/>
            <person name="Haas B."/>
            <person name="Abouelleil A."/>
            <person name="Allen A.W."/>
            <person name="Alvarado L."/>
            <person name="Arachchi H.M."/>
            <person name="Berlin A.M."/>
            <person name="Chapman S.B."/>
            <person name="Gainer-Dewar J."/>
            <person name="Goldberg J."/>
            <person name="Griggs A."/>
            <person name="Gujja S."/>
            <person name="Hansen M."/>
            <person name="Howarth C."/>
            <person name="Imamovic A."/>
            <person name="Ireland A."/>
            <person name="Larimer J."/>
            <person name="McCowan C."/>
            <person name="Murphy C."/>
            <person name="Pearson M."/>
            <person name="Poon T.W."/>
            <person name="Priest M."/>
            <person name="Roberts A."/>
            <person name="Saif S."/>
            <person name="Shea T."/>
            <person name="Sisk P."/>
            <person name="Sykes S."/>
            <person name="Wortman J."/>
            <person name="Nusbaum C."/>
            <person name="Birren B."/>
        </authorList>
    </citation>
    <scope>NUCLEOTIDE SEQUENCE [LARGE SCALE GENOMIC DNA]</scope>
    <source>
        <strain evidence="10">CM1001059</strain>
    </source>
</reference>
<evidence type="ECO:0000256" key="7">
    <source>
        <dbReference type="SAM" id="SignalP"/>
    </source>
</evidence>
<evidence type="ECO:0000256" key="6">
    <source>
        <dbReference type="SAM" id="MobiDB-lite"/>
    </source>
</evidence>
<dbReference type="GO" id="GO:0008201">
    <property type="term" value="F:heparin binding"/>
    <property type="evidence" value="ECO:0007669"/>
    <property type="project" value="TreeGrafter"/>
</dbReference>
<comment type="subcellular location">
    <subcellularLocation>
        <location evidence="1">Secreted</location>
    </subcellularLocation>
</comment>
<feature type="region of interest" description="Disordered" evidence="6">
    <location>
        <begin position="68"/>
        <end position="163"/>
    </location>
</feature>
<dbReference type="EnsemblMetazoa" id="AMEC017444-RA">
    <property type="protein sequence ID" value="AMEC017444-PA"/>
    <property type="gene ID" value="AMEC017444"/>
</dbReference>
<evidence type="ECO:0000256" key="4">
    <source>
        <dbReference type="ARBA" id="ARBA00022729"/>
    </source>
</evidence>
<proteinExistence type="inferred from homology"/>
<evidence type="ECO:0000256" key="1">
    <source>
        <dbReference type="ARBA" id="ARBA00004613"/>
    </source>
</evidence>
<keyword evidence="10" id="KW-1185">Reference proteome</keyword>
<dbReference type="FunFam" id="2.30.90.10:FF:000001">
    <property type="entry name" value="Pleiotrophin"/>
    <property type="match status" value="2"/>
</dbReference>
<dbReference type="Proteomes" id="UP000075902">
    <property type="component" value="Unassembled WGS sequence"/>
</dbReference>
<dbReference type="PANTHER" id="PTHR21050">
    <property type="entry name" value="MIDKINE AND PLEIOTROPHIN 1, ISOFORM A-RELATED"/>
    <property type="match status" value="1"/>
</dbReference>
<name>A0A182UBK6_9DIPT</name>
<feature type="compositionally biased region" description="Basic and acidic residues" evidence="6">
    <location>
        <begin position="226"/>
        <end position="241"/>
    </location>
</feature>
<evidence type="ECO:0000256" key="3">
    <source>
        <dbReference type="ARBA" id="ARBA00022525"/>
    </source>
</evidence>
<evidence type="ECO:0000256" key="5">
    <source>
        <dbReference type="ARBA" id="ARBA00023157"/>
    </source>
</evidence>
<dbReference type="GO" id="GO:0008083">
    <property type="term" value="F:growth factor activity"/>
    <property type="evidence" value="ECO:0007669"/>
    <property type="project" value="InterPro"/>
</dbReference>
<dbReference type="Pfam" id="PF01091">
    <property type="entry name" value="PTN_MK_C"/>
    <property type="match status" value="1"/>
</dbReference>
<evidence type="ECO:0000313" key="9">
    <source>
        <dbReference type="EnsemblMetazoa" id="AMEC017444-PA"/>
    </source>
</evidence>
<keyword evidence="4 7" id="KW-0732">Signal</keyword>
<organism evidence="9 10">
    <name type="scientific">Anopheles melas</name>
    <dbReference type="NCBI Taxonomy" id="34690"/>
    <lineage>
        <taxon>Eukaryota</taxon>
        <taxon>Metazoa</taxon>
        <taxon>Ecdysozoa</taxon>
        <taxon>Arthropoda</taxon>
        <taxon>Hexapoda</taxon>
        <taxon>Insecta</taxon>
        <taxon>Pterygota</taxon>
        <taxon>Neoptera</taxon>
        <taxon>Endopterygota</taxon>
        <taxon>Diptera</taxon>
        <taxon>Nematocera</taxon>
        <taxon>Culicoidea</taxon>
        <taxon>Culicidae</taxon>
        <taxon>Anophelinae</taxon>
        <taxon>Anopheles</taxon>
    </lineage>
</organism>
<dbReference type="InterPro" id="IPR020090">
    <property type="entry name" value="PTN/MK_C_dom"/>
</dbReference>
<keyword evidence="5" id="KW-1015">Disulfide bond</keyword>
<accession>A0A182UBK6</accession>
<dbReference type="VEuPathDB" id="VectorBase:AMEC017444"/>
<feature type="signal peptide" evidence="7">
    <location>
        <begin position="1"/>
        <end position="24"/>
    </location>
</feature>
<feature type="domain" description="Pleiotrophin/Midkine C-terminal" evidence="8">
    <location>
        <begin position="179"/>
        <end position="240"/>
    </location>
</feature>
<dbReference type="GO" id="GO:0048332">
    <property type="term" value="P:mesoderm morphogenesis"/>
    <property type="evidence" value="ECO:0007669"/>
    <property type="project" value="TreeGrafter"/>
</dbReference>
<evidence type="ECO:0000313" key="10">
    <source>
        <dbReference type="Proteomes" id="UP000075902"/>
    </source>
</evidence>
<dbReference type="Gene3D" id="2.30.90.10">
    <property type="entry name" value="Heparin-binding Growth Factor, Midkine, Chain A- C-terminal Domain"/>
    <property type="match status" value="2"/>
</dbReference>
<dbReference type="AlphaFoldDB" id="A0A182UBK6"/>
<sequence length="263" mass="29038">MMNILVISFLAVVSLTTFPAATYGTPAASSGAHDPKKSVAAAEAALPVNDNGLKEIWQEDDREVLIRNERGTKNGGSAAAGKKNHKKEKVSPYSSHQQHQEQQHQQQQPATGASGRKGQKKVKPTDATRSEPAANSQCRYTKGPWTECDAKSNTRSRTLSLKKGESSCVQTRTIQKKCKKACRYDKGAWSDCDNNGQMSRTDSLKQTSDATCQTTRVVNKNCNQGKSKDKQNKPPKAEKKEKVRKLKRFLKLHNKQKQPNNAS</sequence>
<evidence type="ECO:0000259" key="8">
    <source>
        <dbReference type="Pfam" id="PF01091"/>
    </source>
</evidence>
<dbReference type="InterPro" id="IPR038130">
    <property type="entry name" value="PTN/MK_C_dom_sf"/>
</dbReference>
<feature type="region of interest" description="Disordered" evidence="6">
    <location>
        <begin position="221"/>
        <end position="244"/>
    </location>
</feature>
<reference evidence="9" key="2">
    <citation type="submission" date="2020-05" db="UniProtKB">
        <authorList>
            <consortium name="EnsemblMetazoa"/>
        </authorList>
    </citation>
    <scope>IDENTIFICATION</scope>
    <source>
        <strain evidence="9">CM1001059</strain>
    </source>
</reference>
<feature type="chain" id="PRO_5008138065" description="Pleiotrophin/Midkine C-terminal domain-containing protein" evidence="7">
    <location>
        <begin position="25"/>
        <end position="263"/>
    </location>
</feature>
<keyword evidence="3" id="KW-0964">Secreted</keyword>
<protein>
    <recommendedName>
        <fullName evidence="8">Pleiotrophin/Midkine C-terminal domain-containing protein</fullName>
    </recommendedName>
</protein>
<evidence type="ECO:0000256" key="2">
    <source>
        <dbReference type="ARBA" id="ARBA00005403"/>
    </source>
</evidence>
<dbReference type="PANTHER" id="PTHR21050:SF1">
    <property type="entry name" value="MIDKINE AND PLEIOTROPHIN 1, ISOFORM A-RELATED"/>
    <property type="match status" value="1"/>
</dbReference>